<dbReference type="AlphaFoldDB" id="A0A843VIP3"/>
<dbReference type="EMBL" id="NMUH01001322">
    <property type="protein sequence ID" value="MQL91279.1"/>
    <property type="molecule type" value="Genomic_DNA"/>
</dbReference>
<organism evidence="2 3">
    <name type="scientific">Colocasia esculenta</name>
    <name type="common">Wild taro</name>
    <name type="synonym">Arum esculentum</name>
    <dbReference type="NCBI Taxonomy" id="4460"/>
    <lineage>
        <taxon>Eukaryota</taxon>
        <taxon>Viridiplantae</taxon>
        <taxon>Streptophyta</taxon>
        <taxon>Embryophyta</taxon>
        <taxon>Tracheophyta</taxon>
        <taxon>Spermatophyta</taxon>
        <taxon>Magnoliopsida</taxon>
        <taxon>Liliopsida</taxon>
        <taxon>Araceae</taxon>
        <taxon>Aroideae</taxon>
        <taxon>Colocasieae</taxon>
        <taxon>Colocasia</taxon>
    </lineage>
</organism>
<sequence>MPATGHYQCLLFFSLLLASLHLAAAMIPALAPAPAADANATAHRILARFGFPQGLLPGNVVSHTLSHDEQFEVELSEPCYTWFSDLAYFEKTIRGRIAFGRITSLSGIQVRKYFIWVDIKRVVASKDGGSLVFTAGFLTERHPASEFQDVHRCEKRAEISSSGPGGGRAGVAVA</sequence>
<evidence type="ECO:0000313" key="3">
    <source>
        <dbReference type="Proteomes" id="UP000652761"/>
    </source>
</evidence>
<proteinExistence type="predicted"/>
<dbReference type="Proteomes" id="UP000652761">
    <property type="component" value="Unassembled WGS sequence"/>
</dbReference>
<evidence type="ECO:0000256" key="1">
    <source>
        <dbReference type="SAM" id="SignalP"/>
    </source>
</evidence>
<keyword evidence="1" id="KW-0732">Signal</keyword>
<dbReference type="OrthoDB" id="622488at2759"/>
<accession>A0A843VIP3</accession>
<dbReference type="Gene3D" id="2.30.240.10">
    <property type="entry name" value="At5g01610-like"/>
    <property type="match status" value="1"/>
</dbReference>
<dbReference type="SUPFAM" id="SSF141562">
    <property type="entry name" value="At5g01610-like"/>
    <property type="match status" value="1"/>
</dbReference>
<dbReference type="InterPro" id="IPR036758">
    <property type="entry name" value="At5g01610-like"/>
</dbReference>
<feature type="chain" id="PRO_5032528825" evidence="1">
    <location>
        <begin position="26"/>
        <end position="174"/>
    </location>
</feature>
<comment type="caution">
    <text evidence="2">The sequence shown here is derived from an EMBL/GenBank/DDBJ whole genome shotgun (WGS) entry which is preliminary data.</text>
</comment>
<dbReference type="PANTHER" id="PTHR31676">
    <property type="entry name" value="T31J12.3 PROTEIN-RELATED"/>
    <property type="match status" value="1"/>
</dbReference>
<dbReference type="InterPro" id="IPR007493">
    <property type="entry name" value="DUF538"/>
</dbReference>
<reference evidence="2" key="1">
    <citation type="submission" date="2017-07" db="EMBL/GenBank/DDBJ databases">
        <title>Taro Niue Genome Assembly and Annotation.</title>
        <authorList>
            <person name="Atibalentja N."/>
            <person name="Keating K."/>
            <person name="Fields C.J."/>
        </authorList>
    </citation>
    <scope>NUCLEOTIDE SEQUENCE</scope>
    <source>
        <strain evidence="2">Niue_2</strain>
        <tissue evidence="2">Leaf</tissue>
    </source>
</reference>
<feature type="signal peptide" evidence="1">
    <location>
        <begin position="1"/>
        <end position="25"/>
    </location>
</feature>
<keyword evidence="3" id="KW-1185">Reference proteome</keyword>
<dbReference type="Pfam" id="PF04398">
    <property type="entry name" value="DUF538"/>
    <property type="match status" value="1"/>
</dbReference>
<dbReference type="PANTHER" id="PTHR31676:SF96">
    <property type="entry name" value="EXPRESSED PROTEIN"/>
    <property type="match status" value="1"/>
</dbReference>
<protein>
    <submittedName>
        <fullName evidence="2">Uncharacterized protein</fullName>
    </submittedName>
</protein>
<evidence type="ECO:0000313" key="2">
    <source>
        <dbReference type="EMBL" id="MQL91279.1"/>
    </source>
</evidence>
<gene>
    <name evidence="2" type="ORF">Taro_023888</name>
</gene>
<name>A0A843VIP3_COLES</name>